<comment type="similarity">
    <text evidence="1">Belongs to the metallo-dependent hydrolases superfamily. TatD-type hydrolase family.</text>
</comment>
<dbReference type="PANTHER" id="PTHR46124:SF2">
    <property type="entry name" value="D-AMINOACYL-TRNA DEACYLASE"/>
    <property type="match status" value="1"/>
</dbReference>
<dbReference type="FunFam" id="3.20.20.140:FF:000005">
    <property type="entry name" value="TatD family hydrolase"/>
    <property type="match status" value="1"/>
</dbReference>
<evidence type="ECO:0000256" key="3">
    <source>
        <dbReference type="ARBA" id="ARBA00022801"/>
    </source>
</evidence>
<dbReference type="AlphaFoldDB" id="A0A8I2H0Z8"/>
<evidence type="ECO:0000313" key="6">
    <source>
        <dbReference type="EMBL" id="WOX27023.1"/>
    </source>
</evidence>
<organism evidence="5 7">
    <name type="scientific">Pseudoalteromonas maricaloris</name>
    <dbReference type="NCBI Taxonomy" id="184924"/>
    <lineage>
        <taxon>Bacteria</taxon>
        <taxon>Pseudomonadati</taxon>
        <taxon>Pseudomonadota</taxon>
        <taxon>Gammaproteobacteria</taxon>
        <taxon>Alteromonadales</taxon>
        <taxon>Pseudoalteromonadaceae</taxon>
        <taxon>Pseudoalteromonas</taxon>
    </lineage>
</organism>
<dbReference type="CDD" id="cd01310">
    <property type="entry name" value="TatD_DNAse"/>
    <property type="match status" value="1"/>
</dbReference>
<dbReference type="GO" id="GO:0004527">
    <property type="term" value="F:exonuclease activity"/>
    <property type="evidence" value="ECO:0007669"/>
    <property type="project" value="UniProtKB-KW"/>
</dbReference>
<dbReference type="Proteomes" id="UP001304419">
    <property type="component" value="Chromosome 1"/>
</dbReference>
<feature type="binding site" evidence="4">
    <location>
        <position position="154"/>
    </location>
    <ligand>
        <name>a divalent metal cation</name>
        <dbReference type="ChEBI" id="CHEBI:60240"/>
        <label>2</label>
    </ligand>
</feature>
<keyword evidence="8" id="KW-1185">Reference proteome</keyword>
<keyword evidence="5" id="KW-0269">Exonuclease</keyword>
<dbReference type="EMBL" id="WEIA01000001">
    <property type="protein sequence ID" value="NLR20395.1"/>
    <property type="molecule type" value="Genomic_DNA"/>
</dbReference>
<dbReference type="PROSITE" id="PS01091">
    <property type="entry name" value="TATD_3"/>
    <property type="match status" value="1"/>
</dbReference>
<evidence type="ECO:0000313" key="8">
    <source>
        <dbReference type="Proteomes" id="UP001304419"/>
    </source>
</evidence>
<reference evidence="6 8" key="2">
    <citation type="submission" date="2023-10" db="EMBL/GenBank/DDBJ databases">
        <title>To unveil natural product biosynthetic capacity in Pseudoalteromonas.</title>
        <authorList>
            <person name="Wang J."/>
        </authorList>
    </citation>
    <scope>NUCLEOTIDE SEQUENCE [LARGE SCALE GENOMIC DNA]</scope>
    <source>
        <strain evidence="6 8">DSM 15914</strain>
    </source>
</reference>
<keyword evidence="2 4" id="KW-0479">Metal-binding</keyword>
<dbReference type="PIRSF" id="PIRSF005902">
    <property type="entry name" value="DNase_TatD"/>
    <property type="match status" value="1"/>
</dbReference>
<dbReference type="GO" id="GO:0046872">
    <property type="term" value="F:metal ion binding"/>
    <property type="evidence" value="ECO:0007669"/>
    <property type="project" value="UniProtKB-KW"/>
</dbReference>
<dbReference type="PANTHER" id="PTHR46124">
    <property type="entry name" value="D-AMINOACYL-TRNA DEACYLASE"/>
    <property type="match status" value="1"/>
</dbReference>
<dbReference type="SUPFAM" id="SSF51556">
    <property type="entry name" value="Metallo-dependent hydrolases"/>
    <property type="match status" value="1"/>
</dbReference>
<name>A0A8I2H0Z8_9GAMM</name>
<dbReference type="Pfam" id="PF01026">
    <property type="entry name" value="TatD_DNase"/>
    <property type="match status" value="1"/>
</dbReference>
<dbReference type="Gene3D" id="3.20.20.140">
    <property type="entry name" value="Metal-dependent hydrolases"/>
    <property type="match status" value="1"/>
</dbReference>
<accession>A0A8I2H0Z8</accession>
<keyword evidence="3" id="KW-0378">Hydrolase</keyword>
<feature type="binding site" evidence="4">
    <location>
        <position position="129"/>
    </location>
    <ligand>
        <name>a divalent metal cation</name>
        <dbReference type="ChEBI" id="CHEBI:60240"/>
        <label>2</label>
    </ligand>
</feature>
<dbReference type="InterPro" id="IPR032466">
    <property type="entry name" value="Metal_Hydrolase"/>
</dbReference>
<dbReference type="PROSITE" id="PS01137">
    <property type="entry name" value="TATD_1"/>
    <property type="match status" value="1"/>
</dbReference>
<evidence type="ECO:0000256" key="4">
    <source>
        <dbReference type="PIRSR" id="PIRSR005902-1"/>
    </source>
</evidence>
<reference evidence="5" key="1">
    <citation type="submission" date="2019-10" db="EMBL/GenBank/DDBJ databases">
        <authorList>
            <person name="Paulsen S."/>
        </authorList>
    </citation>
    <scope>NUCLEOTIDE SEQUENCE</scope>
    <source>
        <strain evidence="5">LMG 19692</strain>
    </source>
</reference>
<dbReference type="Proteomes" id="UP000646877">
    <property type="component" value="Unassembled WGS sequence"/>
</dbReference>
<evidence type="ECO:0000313" key="5">
    <source>
        <dbReference type="EMBL" id="NLR20395.1"/>
    </source>
</evidence>
<evidence type="ECO:0000256" key="2">
    <source>
        <dbReference type="ARBA" id="ARBA00022723"/>
    </source>
</evidence>
<feature type="binding site" evidence="4">
    <location>
        <position position="6"/>
    </location>
    <ligand>
        <name>a divalent metal cation</name>
        <dbReference type="ChEBI" id="CHEBI:60240"/>
        <label>1</label>
    </ligand>
</feature>
<feature type="binding site" evidence="4">
    <location>
        <position position="204"/>
    </location>
    <ligand>
        <name>a divalent metal cation</name>
        <dbReference type="ChEBI" id="CHEBI:60240"/>
        <label>1</label>
    </ligand>
</feature>
<evidence type="ECO:0000256" key="1">
    <source>
        <dbReference type="ARBA" id="ARBA00009275"/>
    </source>
</evidence>
<dbReference type="InterPro" id="IPR018228">
    <property type="entry name" value="DNase_TatD-rel_CS"/>
</dbReference>
<dbReference type="InterPro" id="IPR001130">
    <property type="entry name" value="TatD-like"/>
</dbReference>
<sequence length="264" mass="29659">MIVDSHCHLDRLDFEKLGLSLEEVLSNARQKQVEHFLCVSVTLDQFPSMLEKIAHFDDVSASCGVHPLDQKDKLDVERLIQLASNDKVVAIGETGLDYYYSKDTHQVQQESFAGHIDVANQLQKPLIIHTRDAKADTIDIMRAHNAQNCGGVLHCFTEDWPMAKQALDLGFYISISGIVTFKNATALQEVVKQIPMDRLLIETDSPYLAPVPHRGKTNQPAYVQDVAYYIADLKGMSYKALAEQTTNNFYSLFNLVKRQDGSTT</sequence>
<dbReference type="RefSeq" id="WP_045990081.1">
    <property type="nucleotide sequence ID" value="NZ_CBCSDF010000006.1"/>
</dbReference>
<keyword evidence="5" id="KW-0540">Nuclease</keyword>
<dbReference type="GO" id="GO:0004536">
    <property type="term" value="F:DNA nuclease activity"/>
    <property type="evidence" value="ECO:0007669"/>
    <property type="project" value="InterPro"/>
</dbReference>
<protein>
    <submittedName>
        <fullName evidence="5">YchF/TatD family DNA exonuclease</fullName>
    </submittedName>
</protein>
<dbReference type="EMBL" id="CP137578">
    <property type="protein sequence ID" value="WOX27023.1"/>
    <property type="molecule type" value="Genomic_DNA"/>
</dbReference>
<dbReference type="InterPro" id="IPR015991">
    <property type="entry name" value="TatD/YcfH-like"/>
</dbReference>
<gene>
    <name evidence="5" type="ORF">F9Y85_03465</name>
    <name evidence="6" type="ORF">R5H13_10100</name>
</gene>
<dbReference type="NCBIfam" id="TIGR00010">
    <property type="entry name" value="YchF/TatD family DNA exonuclease"/>
    <property type="match status" value="1"/>
</dbReference>
<proteinExistence type="inferred from homology"/>
<evidence type="ECO:0000313" key="7">
    <source>
        <dbReference type="Proteomes" id="UP000646877"/>
    </source>
</evidence>
<feature type="binding site" evidence="4">
    <location>
        <position position="93"/>
    </location>
    <ligand>
        <name>a divalent metal cation</name>
        <dbReference type="ChEBI" id="CHEBI:60240"/>
        <label>1</label>
    </ligand>
</feature>
<feature type="binding site" evidence="4">
    <location>
        <position position="8"/>
    </location>
    <ligand>
        <name>a divalent metal cation</name>
        <dbReference type="ChEBI" id="CHEBI:60240"/>
        <label>1</label>
    </ligand>
</feature>
<dbReference type="GO" id="GO:0005829">
    <property type="term" value="C:cytosol"/>
    <property type="evidence" value="ECO:0007669"/>
    <property type="project" value="TreeGrafter"/>
</dbReference>